<dbReference type="EMBL" id="HE806318">
    <property type="protein sequence ID" value="CCH60295.1"/>
    <property type="molecule type" value="Genomic_DNA"/>
</dbReference>
<gene>
    <name evidence="2" type="primary">TBLA0C04990</name>
    <name evidence="2" type="ORF">TBLA_0C04990</name>
</gene>
<feature type="compositionally biased region" description="Polar residues" evidence="1">
    <location>
        <begin position="95"/>
        <end position="106"/>
    </location>
</feature>
<evidence type="ECO:0008006" key="4">
    <source>
        <dbReference type="Google" id="ProtNLM"/>
    </source>
</evidence>
<evidence type="ECO:0000256" key="1">
    <source>
        <dbReference type="SAM" id="MobiDB-lite"/>
    </source>
</evidence>
<proteinExistence type="predicted"/>
<keyword evidence="3" id="KW-1185">Reference proteome</keyword>
<dbReference type="Proteomes" id="UP000002866">
    <property type="component" value="Chromosome 3"/>
</dbReference>
<reference evidence="2 3" key="1">
    <citation type="journal article" date="2011" name="Proc. Natl. Acad. Sci. U.S.A.">
        <title>Evolutionary erosion of yeast sex chromosomes by mating-type switching accidents.</title>
        <authorList>
            <person name="Gordon J.L."/>
            <person name="Armisen D."/>
            <person name="Proux-Wera E."/>
            <person name="Oheigeartaigh S.S."/>
            <person name="Byrne K.P."/>
            <person name="Wolfe K.H."/>
        </authorList>
    </citation>
    <scope>NUCLEOTIDE SEQUENCE [LARGE SCALE GENOMIC DNA]</scope>
    <source>
        <strain evidence="3">ATCC 34711 / CBS 6284 / DSM 70876 / NBRC 10599 / NRRL Y-10934 / UCD 77-7</strain>
    </source>
</reference>
<feature type="compositionally biased region" description="Polar residues" evidence="1">
    <location>
        <begin position="46"/>
        <end position="61"/>
    </location>
</feature>
<feature type="compositionally biased region" description="Polar residues" evidence="1">
    <location>
        <begin position="114"/>
        <end position="138"/>
    </location>
</feature>
<dbReference type="RefSeq" id="XP_004179814.1">
    <property type="nucleotide sequence ID" value="XM_004179766.1"/>
</dbReference>
<accession>I2H1P3</accession>
<feature type="compositionally biased region" description="Low complexity" evidence="1">
    <location>
        <begin position="441"/>
        <end position="455"/>
    </location>
</feature>
<feature type="compositionally biased region" description="Low complexity" evidence="1">
    <location>
        <begin position="16"/>
        <end position="27"/>
    </location>
</feature>
<dbReference type="InParanoid" id="I2H1P3"/>
<dbReference type="HOGENOM" id="CLU_560398_0_0_1"/>
<feature type="compositionally biased region" description="Low complexity" evidence="1">
    <location>
        <begin position="399"/>
        <end position="425"/>
    </location>
</feature>
<organism evidence="2 3">
    <name type="scientific">Henningerozyma blattae (strain ATCC 34711 / CBS 6284 / DSM 70876 / NBRC 10599 / NRRL Y-10934 / UCD 77-7)</name>
    <name type="common">Yeast</name>
    <name type="synonym">Tetrapisispora blattae</name>
    <dbReference type="NCBI Taxonomy" id="1071380"/>
    <lineage>
        <taxon>Eukaryota</taxon>
        <taxon>Fungi</taxon>
        <taxon>Dikarya</taxon>
        <taxon>Ascomycota</taxon>
        <taxon>Saccharomycotina</taxon>
        <taxon>Saccharomycetes</taxon>
        <taxon>Saccharomycetales</taxon>
        <taxon>Saccharomycetaceae</taxon>
        <taxon>Henningerozyma</taxon>
    </lineage>
</organism>
<sequence>MSSDTMFFNSSRLIQSSSKNSTSNLSKLNKKQMKLDKKSKAKAEQEYTTESPIKQTQSNDTQQIEKDKQKQKKKFASKNKKETKKEKKPNKQLNPNFLLTNEQTLPNGEKPNFGHSSTNTSPTTMRHNNRSNCGNTNDKYSSKRENSNSKSSKTKHKSKHNTANNGKHSKKLMAKEQIASLDTSIMTEDLKNLLLTPTTSNTTTAQLSKVITPRRNEPSGISAITPPPLQPINLHQNHNQNQQNQAQAQIPMQIPMQMHLPVTQPGIYPIGLSPSPIAKNCNINNSNVSPGNLNLNSNVIPPLYQQPNAAAPLNGILPSAPMSLSSSGMSVNMNMGMNMSMNGIPMNGMVPNYVGLPSIPGMPPGATTPIMNTSPLTNLNSLNSLNNFNFNMLTPTNSNTTNSNSISNPHSTVPSSSSRSSSTGSDTFVKPHQQAENYKISSHSSSNCNILSSTSKKSSKPRNKNFAGASFATDLPEVQSLPKPSFT</sequence>
<name>I2H1P3_HENB6</name>
<evidence type="ECO:0000313" key="2">
    <source>
        <dbReference type="EMBL" id="CCH60295.1"/>
    </source>
</evidence>
<dbReference type="OrthoDB" id="4069652at2759"/>
<dbReference type="AlphaFoldDB" id="I2H1P3"/>
<dbReference type="GeneID" id="14495275"/>
<dbReference type="KEGG" id="tbl:TBLA_0C04990"/>
<feature type="region of interest" description="Disordered" evidence="1">
    <location>
        <begin position="399"/>
        <end position="487"/>
    </location>
</feature>
<feature type="region of interest" description="Disordered" evidence="1">
    <location>
        <begin position="1"/>
        <end position="172"/>
    </location>
</feature>
<feature type="compositionally biased region" description="Basic and acidic residues" evidence="1">
    <location>
        <begin position="33"/>
        <end position="45"/>
    </location>
</feature>
<feature type="compositionally biased region" description="Low complexity" evidence="1">
    <location>
        <begin position="231"/>
        <end position="247"/>
    </location>
</feature>
<evidence type="ECO:0000313" key="3">
    <source>
        <dbReference type="Proteomes" id="UP000002866"/>
    </source>
</evidence>
<feature type="region of interest" description="Disordered" evidence="1">
    <location>
        <begin position="205"/>
        <end position="247"/>
    </location>
</feature>
<dbReference type="OMA" id="SKHNTAN"/>
<protein>
    <recommendedName>
        <fullName evidence="4">Enhancer of mRNA-decapping protein 1</fullName>
    </recommendedName>
</protein>
<feature type="compositionally biased region" description="Basic residues" evidence="1">
    <location>
        <begin position="69"/>
        <end position="78"/>
    </location>
</feature>
<feature type="compositionally biased region" description="Polar residues" evidence="1">
    <location>
        <begin position="1"/>
        <end position="15"/>
    </location>
</feature>